<organism evidence="1 2">
    <name type="scientific">Ralstonia edaphi</name>
    <dbReference type="NCBI Taxonomy" id="3058599"/>
    <lineage>
        <taxon>Bacteria</taxon>
        <taxon>Pseudomonadati</taxon>
        <taxon>Pseudomonadota</taxon>
        <taxon>Betaproteobacteria</taxon>
        <taxon>Burkholderiales</taxon>
        <taxon>Burkholderiaceae</taxon>
        <taxon>Ralstonia</taxon>
    </lineage>
</organism>
<evidence type="ECO:0000313" key="2">
    <source>
        <dbReference type="Proteomes" id="UP001189225"/>
    </source>
</evidence>
<evidence type="ECO:0000313" key="1">
    <source>
        <dbReference type="EMBL" id="CAJ0744381.1"/>
    </source>
</evidence>
<sequence>MTTFIVIALFLLLPLWSAFVGWGLPKPFSLRTCQGTSWRRAFPSASKFEIREFLLVFVGAFALPARQKLMLRPDDEILAIYRALYPSRWTPDALELETLAKDIEARYGLEFRRIWNERLSLGELFALTQQHSHGMTVSPPNAFP</sequence>
<name>A0AB72X6A8_9RALS</name>
<dbReference type="Proteomes" id="UP001189225">
    <property type="component" value="Unassembled WGS sequence"/>
</dbReference>
<accession>A0AB72X6A8</accession>
<dbReference type="EMBL" id="CATWHI010000007">
    <property type="protein sequence ID" value="CAJ0744381.1"/>
    <property type="molecule type" value="Genomic_DNA"/>
</dbReference>
<protein>
    <submittedName>
        <fullName evidence="1">Uncharacterized protein</fullName>
    </submittedName>
</protein>
<dbReference type="AlphaFoldDB" id="A0AB72X6A8"/>
<proteinExistence type="predicted"/>
<keyword evidence="2" id="KW-1185">Reference proteome</keyword>
<gene>
    <name evidence="1" type="ORF">R16034_04401</name>
</gene>
<comment type="caution">
    <text evidence="1">The sequence shown here is derived from an EMBL/GenBank/DDBJ whole genome shotgun (WGS) entry which is preliminary data.</text>
</comment>
<reference evidence="1 2" key="1">
    <citation type="submission" date="2023-07" db="EMBL/GenBank/DDBJ databases">
        <authorList>
            <person name="Peeters C."/>
        </authorList>
    </citation>
    <scope>NUCLEOTIDE SEQUENCE [LARGE SCALE GENOMIC DNA]</scope>
    <source>
        <strain evidence="1 2">R-16034</strain>
    </source>
</reference>